<protein>
    <submittedName>
        <fullName evidence="3">Reverse transcriptase domain-containing protein</fullName>
    </submittedName>
</protein>
<evidence type="ECO:0000313" key="3">
    <source>
        <dbReference type="WBParaSite" id="SSLN_0000721101-mRNA-1"/>
    </source>
</evidence>
<organism evidence="3">
    <name type="scientific">Schistocephalus solidus</name>
    <name type="common">Tapeworm</name>
    <dbReference type="NCBI Taxonomy" id="70667"/>
    <lineage>
        <taxon>Eukaryota</taxon>
        <taxon>Metazoa</taxon>
        <taxon>Spiralia</taxon>
        <taxon>Lophotrochozoa</taxon>
        <taxon>Platyhelminthes</taxon>
        <taxon>Cestoda</taxon>
        <taxon>Eucestoda</taxon>
        <taxon>Diphyllobothriidea</taxon>
        <taxon>Diphyllobothriidae</taxon>
        <taxon>Schistocephalus</taxon>
    </lineage>
</organism>
<keyword evidence="2" id="KW-1185">Reference proteome</keyword>
<evidence type="ECO:0000313" key="1">
    <source>
        <dbReference type="EMBL" id="VDL93377.1"/>
    </source>
</evidence>
<reference evidence="1 2" key="2">
    <citation type="submission" date="2018-11" db="EMBL/GenBank/DDBJ databases">
        <authorList>
            <consortium name="Pathogen Informatics"/>
        </authorList>
    </citation>
    <scope>NUCLEOTIDE SEQUENCE [LARGE SCALE GENOMIC DNA]</scope>
    <source>
        <strain evidence="1 2">NST_G2</strain>
    </source>
</reference>
<sequence length="131" mass="14676">MFSAMLMGVYRDEQPGIRIAYRTDGHLLNSWRTQASTRVSTDRVHDLLFTDECTLNTVTEEDMQRSMDLSAAGCANFGLTISTAKTVVMHQPPPSTEYNAPRINVNSAQLKNVETFAYLGSTLSRNRKIDD</sequence>
<dbReference type="Proteomes" id="UP000275846">
    <property type="component" value="Unassembled WGS sequence"/>
</dbReference>
<name>A0A183SRZ4_SCHSO</name>
<dbReference type="PANTHER" id="PTHR47027:SF26">
    <property type="entry name" value="REVERSE TRANSCRIPTASE DOMAIN-CONTAINING PROTEIN"/>
    <property type="match status" value="1"/>
</dbReference>
<dbReference type="EMBL" id="UYSU01033935">
    <property type="protein sequence ID" value="VDL93377.1"/>
    <property type="molecule type" value="Genomic_DNA"/>
</dbReference>
<dbReference type="WBParaSite" id="SSLN_0000721101-mRNA-1">
    <property type="protein sequence ID" value="SSLN_0000721101-mRNA-1"/>
    <property type="gene ID" value="SSLN_0000721101"/>
</dbReference>
<accession>A0A183SRZ4</accession>
<reference evidence="3" key="1">
    <citation type="submission" date="2016-06" db="UniProtKB">
        <authorList>
            <consortium name="WormBaseParasite"/>
        </authorList>
    </citation>
    <scope>IDENTIFICATION</scope>
</reference>
<gene>
    <name evidence="1" type="ORF">SSLN_LOCUS6992</name>
</gene>
<dbReference type="OrthoDB" id="425014at2759"/>
<dbReference type="AlphaFoldDB" id="A0A183SRZ4"/>
<dbReference type="PANTHER" id="PTHR47027">
    <property type="entry name" value="REVERSE TRANSCRIPTASE DOMAIN-CONTAINING PROTEIN"/>
    <property type="match status" value="1"/>
</dbReference>
<proteinExistence type="predicted"/>
<evidence type="ECO:0000313" key="2">
    <source>
        <dbReference type="Proteomes" id="UP000275846"/>
    </source>
</evidence>